<evidence type="ECO:0000313" key="5">
    <source>
        <dbReference type="Proteomes" id="UP000540506"/>
    </source>
</evidence>
<dbReference type="GO" id="GO:0005829">
    <property type="term" value="C:cytosol"/>
    <property type="evidence" value="ECO:0007669"/>
    <property type="project" value="TreeGrafter"/>
</dbReference>
<name>A0A7W7VWR9_KITKI</name>
<evidence type="ECO:0000256" key="2">
    <source>
        <dbReference type="ARBA" id="ARBA00022679"/>
    </source>
</evidence>
<comment type="similarity">
    <text evidence="1">Belongs to the P-Pant transferase superfamily. Gsp/Sfp/HetI/AcpT family.</text>
</comment>
<gene>
    <name evidence="4" type="ORF">FHR34_004719</name>
</gene>
<proteinExistence type="inferred from homology"/>
<keyword evidence="2 4" id="KW-0808">Transferase</keyword>
<dbReference type="PANTHER" id="PTHR12215">
    <property type="entry name" value="PHOSPHOPANTETHEINE TRANSFERASE"/>
    <property type="match status" value="1"/>
</dbReference>
<evidence type="ECO:0000313" key="4">
    <source>
        <dbReference type="EMBL" id="MBB4925726.1"/>
    </source>
</evidence>
<evidence type="ECO:0000259" key="3">
    <source>
        <dbReference type="Pfam" id="PF01648"/>
    </source>
</evidence>
<protein>
    <submittedName>
        <fullName evidence="4">4'-phosphopantetheinyl transferase</fullName>
        <ecNumber evidence="4">2.7.8.-</ecNumber>
    </submittedName>
</protein>
<keyword evidence="5" id="KW-1185">Reference proteome</keyword>
<dbReference type="Pfam" id="PF01648">
    <property type="entry name" value="ACPS"/>
    <property type="match status" value="1"/>
</dbReference>
<dbReference type="GO" id="GO:0000287">
    <property type="term" value="F:magnesium ion binding"/>
    <property type="evidence" value="ECO:0007669"/>
    <property type="project" value="InterPro"/>
</dbReference>
<feature type="domain" description="4'-phosphopantetheinyl transferase" evidence="3">
    <location>
        <begin position="127"/>
        <end position="193"/>
    </location>
</feature>
<dbReference type="SUPFAM" id="SSF56214">
    <property type="entry name" value="4'-phosphopantetheinyl transferase"/>
    <property type="match status" value="2"/>
</dbReference>
<dbReference type="InterPro" id="IPR008278">
    <property type="entry name" value="4-PPantetheinyl_Trfase_dom"/>
</dbReference>
<dbReference type="EC" id="2.7.8.-" evidence="4"/>
<comment type="caution">
    <text evidence="4">The sequence shown here is derived from an EMBL/GenBank/DDBJ whole genome shotgun (WGS) entry which is preliminary data.</text>
</comment>
<dbReference type="Proteomes" id="UP000540506">
    <property type="component" value="Unassembled WGS sequence"/>
</dbReference>
<dbReference type="EMBL" id="JACHJV010000001">
    <property type="protein sequence ID" value="MBB4925726.1"/>
    <property type="molecule type" value="Genomic_DNA"/>
</dbReference>
<evidence type="ECO:0000256" key="1">
    <source>
        <dbReference type="ARBA" id="ARBA00010990"/>
    </source>
</evidence>
<sequence>MSGVETMGMGALAPGQVEVAWIAVTPANVAAAEAADAAGVLDAAERQRAAAFRRDSDRSLYQVAHLALRRLLAERLGRDPAAVTFRRAPCPGCGQLHGRPEPVDAPGLEFSLSHSGDLALIALAADPVGADVERADAFAPGAGAEVANQLHPAERAELAALAERSPQRWAAAAVRCWVRKEAYLKGTGMGLGRGVEHDYVGLGPGFGTAVRAAQEPPTGALPQGGVLPPGGALPPAGWELRAVEVPSGYDAAIALRLPSGLPGEAVRVRSAELLLT</sequence>
<dbReference type="RefSeq" id="WP_312897376.1">
    <property type="nucleotide sequence ID" value="NZ_JACHJV010000001.1"/>
</dbReference>
<reference evidence="4 5" key="1">
    <citation type="submission" date="2020-08" db="EMBL/GenBank/DDBJ databases">
        <title>Sequencing the genomes of 1000 actinobacteria strains.</title>
        <authorList>
            <person name="Klenk H.-P."/>
        </authorList>
    </citation>
    <scope>NUCLEOTIDE SEQUENCE [LARGE SCALE GENOMIC DNA]</scope>
    <source>
        <strain evidence="4 5">DSM 41654</strain>
    </source>
</reference>
<dbReference type="PANTHER" id="PTHR12215:SF10">
    <property type="entry name" value="L-AMINOADIPATE-SEMIALDEHYDE DEHYDROGENASE-PHOSPHOPANTETHEINYL TRANSFERASE"/>
    <property type="match status" value="1"/>
</dbReference>
<accession>A0A7W7VWR9</accession>
<organism evidence="4 5">
    <name type="scientific">Kitasatospora kifunensis</name>
    <name type="common">Streptomyces kifunensis</name>
    <dbReference type="NCBI Taxonomy" id="58351"/>
    <lineage>
        <taxon>Bacteria</taxon>
        <taxon>Bacillati</taxon>
        <taxon>Actinomycetota</taxon>
        <taxon>Actinomycetes</taxon>
        <taxon>Kitasatosporales</taxon>
        <taxon>Streptomycetaceae</taxon>
        <taxon>Kitasatospora</taxon>
    </lineage>
</organism>
<dbReference type="InterPro" id="IPR050559">
    <property type="entry name" value="P-Pant_transferase_sf"/>
</dbReference>
<dbReference type="AlphaFoldDB" id="A0A7W7VWR9"/>
<dbReference type="GO" id="GO:0019878">
    <property type="term" value="P:lysine biosynthetic process via aminoadipic acid"/>
    <property type="evidence" value="ECO:0007669"/>
    <property type="project" value="TreeGrafter"/>
</dbReference>
<dbReference type="Gene3D" id="3.90.470.20">
    <property type="entry name" value="4'-phosphopantetheinyl transferase domain"/>
    <property type="match status" value="1"/>
</dbReference>
<dbReference type="InterPro" id="IPR037143">
    <property type="entry name" value="4-PPantetheinyl_Trfase_dom_sf"/>
</dbReference>
<dbReference type="GO" id="GO:0008897">
    <property type="term" value="F:holo-[acyl-carrier-protein] synthase activity"/>
    <property type="evidence" value="ECO:0007669"/>
    <property type="project" value="InterPro"/>
</dbReference>